<dbReference type="RefSeq" id="WP_021724893.1">
    <property type="nucleotide sequence ID" value="NZ_AWEZ01000004.1"/>
</dbReference>
<organism evidence="4 5">
    <name type="scientific">Olsenella profusa F0195</name>
    <dbReference type="NCBI Taxonomy" id="1125712"/>
    <lineage>
        <taxon>Bacteria</taxon>
        <taxon>Bacillati</taxon>
        <taxon>Actinomycetota</taxon>
        <taxon>Coriobacteriia</taxon>
        <taxon>Coriobacteriales</taxon>
        <taxon>Atopobiaceae</taxon>
        <taxon>Olsenella</taxon>
    </lineage>
</organism>
<gene>
    <name evidence="4" type="ORF">HMPREF1316_2232</name>
</gene>
<sequence>MVRYATLSDLTVSYELIGTTIAGGDTLNKGMFARTFVDQLNEERHKLGVFETEDGEVVGFVGINCTWQLHDGVRVAEVTELTVAEGYRDGDIRFQLLEWATEVACEAGCERMILSSRLGHDESHGFYETYGFTKTHYRFDKDI</sequence>
<dbReference type="PROSITE" id="PS51186">
    <property type="entry name" value="GNAT"/>
    <property type="match status" value="1"/>
</dbReference>
<evidence type="ECO:0000259" key="3">
    <source>
        <dbReference type="PROSITE" id="PS51186"/>
    </source>
</evidence>
<evidence type="ECO:0000256" key="1">
    <source>
        <dbReference type="ARBA" id="ARBA00022679"/>
    </source>
</evidence>
<dbReference type="Proteomes" id="UP000016638">
    <property type="component" value="Unassembled WGS sequence"/>
</dbReference>
<comment type="caution">
    <text evidence="4">The sequence shown here is derived from an EMBL/GenBank/DDBJ whole genome shotgun (WGS) entry which is preliminary data.</text>
</comment>
<accession>U2VE16</accession>
<evidence type="ECO:0000313" key="4">
    <source>
        <dbReference type="EMBL" id="ERL10806.1"/>
    </source>
</evidence>
<evidence type="ECO:0000256" key="2">
    <source>
        <dbReference type="ARBA" id="ARBA00023315"/>
    </source>
</evidence>
<keyword evidence="1 4" id="KW-0808">Transferase</keyword>
<dbReference type="SUPFAM" id="SSF55729">
    <property type="entry name" value="Acyl-CoA N-acyltransferases (Nat)"/>
    <property type="match status" value="1"/>
</dbReference>
<name>U2VE16_9ACTN</name>
<dbReference type="CDD" id="cd04301">
    <property type="entry name" value="NAT_SF"/>
    <property type="match status" value="1"/>
</dbReference>
<keyword evidence="5" id="KW-1185">Reference proteome</keyword>
<feature type="domain" description="N-acetyltransferase" evidence="3">
    <location>
        <begin position="1"/>
        <end position="143"/>
    </location>
</feature>
<dbReference type="GO" id="GO:0016747">
    <property type="term" value="F:acyltransferase activity, transferring groups other than amino-acyl groups"/>
    <property type="evidence" value="ECO:0007669"/>
    <property type="project" value="InterPro"/>
</dbReference>
<dbReference type="InterPro" id="IPR016181">
    <property type="entry name" value="Acyl_CoA_acyltransferase"/>
</dbReference>
<dbReference type="InterPro" id="IPR050832">
    <property type="entry name" value="Bact_Acetyltransf"/>
</dbReference>
<dbReference type="PANTHER" id="PTHR43877">
    <property type="entry name" value="AMINOALKYLPHOSPHONATE N-ACETYLTRANSFERASE-RELATED-RELATED"/>
    <property type="match status" value="1"/>
</dbReference>
<dbReference type="eggNOG" id="COG1246">
    <property type="taxonomic scope" value="Bacteria"/>
</dbReference>
<dbReference type="EMBL" id="AWEZ01000004">
    <property type="protein sequence ID" value="ERL10806.1"/>
    <property type="molecule type" value="Genomic_DNA"/>
</dbReference>
<dbReference type="InterPro" id="IPR000182">
    <property type="entry name" value="GNAT_dom"/>
</dbReference>
<protein>
    <submittedName>
        <fullName evidence="4">Acetyltransferase, GNAT family</fullName>
    </submittedName>
</protein>
<dbReference type="PATRIC" id="fig|1125712.3.peg.80"/>
<reference evidence="4 5" key="1">
    <citation type="submission" date="2013-08" db="EMBL/GenBank/DDBJ databases">
        <authorList>
            <person name="Durkin A.S."/>
            <person name="Haft D.R."/>
            <person name="McCorrison J."/>
            <person name="Torralba M."/>
            <person name="Gillis M."/>
            <person name="Haft D.H."/>
            <person name="Methe B."/>
            <person name="Sutton G."/>
            <person name="Nelson K.E."/>
        </authorList>
    </citation>
    <scope>NUCLEOTIDE SEQUENCE [LARGE SCALE GENOMIC DNA]</scope>
    <source>
        <strain evidence="4 5">F0195</strain>
    </source>
</reference>
<proteinExistence type="predicted"/>
<dbReference type="Pfam" id="PF00583">
    <property type="entry name" value="Acetyltransf_1"/>
    <property type="match status" value="1"/>
</dbReference>
<keyword evidence="2" id="KW-0012">Acyltransferase</keyword>
<dbReference type="OrthoDB" id="9789603at2"/>
<dbReference type="AlphaFoldDB" id="U2VE16"/>
<dbReference type="STRING" id="1125712.HMPREF1316_2232"/>
<evidence type="ECO:0000313" key="5">
    <source>
        <dbReference type="Proteomes" id="UP000016638"/>
    </source>
</evidence>
<dbReference type="Gene3D" id="3.40.630.30">
    <property type="match status" value="1"/>
</dbReference>
<dbReference type="PANTHER" id="PTHR43877:SF2">
    <property type="entry name" value="AMINOALKYLPHOSPHONATE N-ACETYLTRANSFERASE-RELATED"/>
    <property type="match status" value="1"/>
</dbReference>